<dbReference type="PROSITE" id="PS50198">
    <property type="entry name" value="PPIC_PPIASE_2"/>
    <property type="match status" value="1"/>
</dbReference>
<evidence type="ECO:0000256" key="8">
    <source>
        <dbReference type="SAM" id="SignalP"/>
    </source>
</evidence>
<feature type="chain" id="PRO_5039371250" description="peptidylprolyl isomerase" evidence="8">
    <location>
        <begin position="21"/>
        <end position="258"/>
    </location>
</feature>
<dbReference type="Gene3D" id="3.10.50.40">
    <property type="match status" value="1"/>
</dbReference>
<sequence>MKRFATLALTCALAATPLYAQNVATVNGKAIPKAEVDEFVATLVQQGAKDSPELREEIKQELIGRAVLVQAAEKSGIEKQAAVKQELEMARQSVLVRALMQDYLKKNPVKDADVRAEYEILKKQEAGKQEYKVRHILLEDEAQAKKVLADLKAKKTTFAEAAKQSADPGSAARGGELGWAPSDAYVPAFSKAVETQKKGELSAAPIKSDFGWHIVLVEDQRALQFPSFEEAKPQLEEMMRQSKLEEYQQSLFKAADIK</sequence>
<reference evidence="10" key="2">
    <citation type="submission" date="2021-04" db="EMBL/GenBank/DDBJ databases">
        <authorList>
            <person name="Gilroy R."/>
        </authorList>
    </citation>
    <scope>NUCLEOTIDE SEQUENCE</scope>
    <source>
        <strain evidence="10">9264</strain>
    </source>
</reference>
<comment type="caution">
    <text evidence="10">The sequence shown here is derived from an EMBL/GenBank/DDBJ whole genome shotgun (WGS) entry which is preliminary data.</text>
</comment>
<dbReference type="SUPFAM" id="SSF54534">
    <property type="entry name" value="FKBP-like"/>
    <property type="match status" value="1"/>
</dbReference>
<dbReference type="GO" id="GO:0003755">
    <property type="term" value="F:peptidyl-prolyl cis-trans isomerase activity"/>
    <property type="evidence" value="ECO:0007669"/>
    <property type="project" value="UniProtKB-KW"/>
</dbReference>
<comment type="catalytic activity">
    <reaction evidence="1">
        <text>[protein]-peptidylproline (omega=180) = [protein]-peptidylproline (omega=0)</text>
        <dbReference type="Rhea" id="RHEA:16237"/>
        <dbReference type="Rhea" id="RHEA-COMP:10747"/>
        <dbReference type="Rhea" id="RHEA-COMP:10748"/>
        <dbReference type="ChEBI" id="CHEBI:83833"/>
        <dbReference type="ChEBI" id="CHEBI:83834"/>
        <dbReference type="EC" id="5.2.1.8"/>
    </reaction>
</comment>
<evidence type="ECO:0000256" key="5">
    <source>
        <dbReference type="ARBA" id="ARBA00023110"/>
    </source>
</evidence>
<evidence type="ECO:0000256" key="6">
    <source>
        <dbReference type="ARBA" id="ARBA00023235"/>
    </source>
</evidence>
<dbReference type="InterPro" id="IPR027304">
    <property type="entry name" value="Trigger_fact/SurA_dom_sf"/>
</dbReference>
<dbReference type="EC" id="5.2.1.8" evidence="3"/>
<keyword evidence="6 7" id="KW-0413">Isomerase</keyword>
<proteinExistence type="inferred from homology"/>
<reference evidence="10" key="1">
    <citation type="journal article" date="2021" name="PeerJ">
        <title>Extensive microbial diversity within the chicken gut microbiome revealed by metagenomics and culture.</title>
        <authorList>
            <person name="Gilroy R."/>
            <person name="Ravi A."/>
            <person name="Getino M."/>
            <person name="Pursley I."/>
            <person name="Horton D.L."/>
            <person name="Alikhan N.F."/>
            <person name="Baker D."/>
            <person name="Gharbi K."/>
            <person name="Hall N."/>
            <person name="Watson M."/>
            <person name="Adriaenssens E.M."/>
            <person name="Foster-Nyarko E."/>
            <person name="Jarju S."/>
            <person name="Secka A."/>
            <person name="Antonio M."/>
            <person name="Oren A."/>
            <person name="Chaudhuri R.R."/>
            <person name="La Ragione R."/>
            <person name="Hildebrand F."/>
            <person name="Pallen M.J."/>
        </authorList>
    </citation>
    <scope>NUCLEOTIDE SEQUENCE</scope>
    <source>
        <strain evidence="10">9264</strain>
    </source>
</reference>
<dbReference type="EMBL" id="DWUQ01000037">
    <property type="protein sequence ID" value="HJD43757.1"/>
    <property type="molecule type" value="Genomic_DNA"/>
</dbReference>
<dbReference type="Gene3D" id="1.10.8.1040">
    <property type="match status" value="1"/>
</dbReference>
<protein>
    <recommendedName>
        <fullName evidence="3">peptidylprolyl isomerase</fullName>
        <ecNumber evidence="3">5.2.1.8</ecNumber>
    </recommendedName>
</protein>
<dbReference type="AlphaFoldDB" id="A0A9D2U8K4"/>
<evidence type="ECO:0000259" key="9">
    <source>
        <dbReference type="PROSITE" id="PS50198"/>
    </source>
</evidence>
<name>A0A9D2U8K4_9BURK</name>
<dbReference type="Pfam" id="PF00639">
    <property type="entry name" value="Rotamase"/>
    <property type="match status" value="1"/>
</dbReference>
<evidence type="ECO:0000256" key="4">
    <source>
        <dbReference type="ARBA" id="ARBA00022729"/>
    </source>
</evidence>
<dbReference type="PANTHER" id="PTHR47245:SF1">
    <property type="entry name" value="FOLDASE PROTEIN PRSA"/>
    <property type="match status" value="1"/>
</dbReference>
<gene>
    <name evidence="10" type="ORF">H9906_01845</name>
</gene>
<evidence type="ECO:0000256" key="1">
    <source>
        <dbReference type="ARBA" id="ARBA00000971"/>
    </source>
</evidence>
<evidence type="ECO:0000256" key="3">
    <source>
        <dbReference type="ARBA" id="ARBA00013194"/>
    </source>
</evidence>
<dbReference type="SUPFAM" id="SSF109998">
    <property type="entry name" value="Triger factor/SurA peptide-binding domain-like"/>
    <property type="match status" value="1"/>
</dbReference>
<dbReference type="InterPro" id="IPR050245">
    <property type="entry name" value="PrsA_foldase"/>
</dbReference>
<accession>A0A9D2U8K4</accession>
<comment type="similarity">
    <text evidence="2">Belongs to the PpiC/parvulin rotamase family.</text>
</comment>
<evidence type="ECO:0000313" key="10">
    <source>
        <dbReference type="EMBL" id="HJD43757.1"/>
    </source>
</evidence>
<organism evidence="10 11">
    <name type="scientific">Candidatus Paenalcaligenes intestinipullorum</name>
    <dbReference type="NCBI Taxonomy" id="2838718"/>
    <lineage>
        <taxon>Bacteria</taxon>
        <taxon>Pseudomonadati</taxon>
        <taxon>Pseudomonadota</taxon>
        <taxon>Betaproteobacteria</taxon>
        <taxon>Burkholderiales</taxon>
        <taxon>Alcaligenaceae</taxon>
        <taxon>Paenalcaligenes</taxon>
    </lineage>
</organism>
<dbReference type="InterPro" id="IPR000297">
    <property type="entry name" value="PPIase_PpiC"/>
</dbReference>
<dbReference type="PANTHER" id="PTHR47245">
    <property type="entry name" value="PEPTIDYLPROLYL ISOMERASE"/>
    <property type="match status" value="1"/>
</dbReference>
<evidence type="ECO:0000256" key="2">
    <source>
        <dbReference type="ARBA" id="ARBA00007656"/>
    </source>
</evidence>
<dbReference type="Proteomes" id="UP000823889">
    <property type="component" value="Unassembled WGS sequence"/>
</dbReference>
<feature type="domain" description="PpiC" evidence="9">
    <location>
        <begin position="128"/>
        <end position="219"/>
    </location>
</feature>
<dbReference type="InterPro" id="IPR046357">
    <property type="entry name" value="PPIase_dom_sf"/>
</dbReference>
<keyword evidence="5 7" id="KW-0697">Rotamase</keyword>
<keyword evidence="4 8" id="KW-0732">Signal</keyword>
<evidence type="ECO:0000256" key="7">
    <source>
        <dbReference type="PROSITE-ProRule" id="PRU00278"/>
    </source>
</evidence>
<evidence type="ECO:0000313" key="11">
    <source>
        <dbReference type="Proteomes" id="UP000823889"/>
    </source>
</evidence>
<feature type="signal peptide" evidence="8">
    <location>
        <begin position="1"/>
        <end position="20"/>
    </location>
</feature>